<proteinExistence type="predicted"/>
<evidence type="ECO:0000313" key="2">
    <source>
        <dbReference type="Proteomes" id="UP000656813"/>
    </source>
</evidence>
<reference evidence="1" key="2">
    <citation type="submission" date="2020-09" db="EMBL/GenBank/DDBJ databases">
        <authorList>
            <person name="Sun Q."/>
            <person name="Zhou Y."/>
        </authorList>
    </citation>
    <scope>NUCLEOTIDE SEQUENCE</scope>
    <source>
        <strain evidence="1">CGMCC 1.12777</strain>
    </source>
</reference>
<keyword evidence="2" id="KW-1185">Reference proteome</keyword>
<comment type="caution">
    <text evidence="1">The sequence shown here is derived from an EMBL/GenBank/DDBJ whole genome shotgun (WGS) entry which is preliminary data.</text>
</comment>
<accession>A0A8J2ZYH9</accession>
<dbReference type="RefSeq" id="WP_188498475.1">
    <property type="nucleotide sequence ID" value="NZ_BMFV01000030.1"/>
</dbReference>
<sequence length="69" mass="8048">MTYSQNFIDVIEKEEVLLQYPKVKEKLNLLKETVEDVIEHLWCSKDQDAEGVLSKKADIKKELKAKLTL</sequence>
<name>A0A8J2ZYH9_9BACL</name>
<dbReference type="EMBL" id="BMFV01000030">
    <property type="protein sequence ID" value="GGH86046.1"/>
    <property type="molecule type" value="Genomic_DNA"/>
</dbReference>
<evidence type="ECO:0000313" key="1">
    <source>
        <dbReference type="EMBL" id="GGH86046.1"/>
    </source>
</evidence>
<organism evidence="1 2">
    <name type="scientific">Pullulanibacillus pueri</name>
    <dbReference type="NCBI Taxonomy" id="1437324"/>
    <lineage>
        <taxon>Bacteria</taxon>
        <taxon>Bacillati</taxon>
        <taxon>Bacillota</taxon>
        <taxon>Bacilli</taxon>
        <taxon>Bacillales</taxon>
        <taxon>Sporolactobacillaceae</taxon>
        <taxon>Pullulanibacillus</taxon>
    </lineage>
</organism>
<protein>
    <submittedName>
        <fullName evidence="1">Uncharacterized protein</fullName>
    </submittedName>
</protein>
<gene>
    <name evidence="1" type="ORF">GCM10007096_32840</name>
</gene>
<dbReference type="Proteomes" id="UP000656813">
    <property type="component" value="Unassembled WGS sequence"/>
</dbReference>
<reference evidence="1" key="1">
    <citation type="journal article" date="2014" name="Int. J. Syst. Evol. Microbiol.">
        <title>Complete genome sequence of Corynebacterium casei LMG S-19264T (=DSM 44701T), isolated from a smear-ripened cheese.</title>
        <authorList>
            <consortium name="US DOE Joint Genome Institute (JGI-PGF)"/>
            <person name="Walter F."/>
            <person name="Albersmeier A."/>
            <person name="Kalinowski J."/>
            <person name="Ruckert C."/>
        </authorList>
    </citation>
    <scope>NUCLEOTIDE SEQUENCE</scope>
    <source>
        <strain evidence="1">CGMCC 1.12777</strain>
    </source>
</reference>
<dbReference type="AlphaFoldDB" id="A0A8J2ZYH9"/>